<dbReference type="SUPFAM" id="SSF52425">
    <property type="entry name" value="Cryptochrome/photolyase, N-terminal domain"/>
    <property type="match status" value="1"/>
</dbReference>
<dbReference type="PANTHER" id="PTHR11455">
    <property type="entry name" value="CRYPTOCHROME"/>
    <property type="match status" value="1"/>
</dbReference>
<dbReference type="InterPro" id="IPR006050">
    <property type="entry name" value="DNA_photolyase_N"/>
</dbReference>
<keyword evidence="6" id="KW-0157">Chromophore</keyword>
<evidence type="ECO:0000313" key="8">
    <source>
        <dbReference type="EMBL" id="RKF16680.1"/>
    </source>
</evidence>
<dbReference type="SUPFAM" id="SSF48173">
    <property type="entry name" value="Cryptochrome/photolyase FAD-binding domain"/>
    <property type="match status" value="1"/>
</dbReference>
<evidence type="ECO:0000259" key="7">
    <source>
        <dbReference type="PROSITE" id="PS51645"/>
    </source>
</evidence>
<comment type="cofactor">
    <cofactor evidence="4">
        <name>FAD</name>
        <dbReference type="ChEBI" id="CHEBI:57692"/>
    </cofactor>
    <text evidence="4">Binds 1 FAD per subunit.</text>
</comment>
<keyword evidence="3 4" id="KW-0274">FAD</keyword>
<dbReference type="Gene3D" id="1.25.40.80">
    <property type="match status" value="1"/>
</dbReference>
<dbReference type="InterPro" id="IPR036155">
    <property type="entry name" value="Crypto/Photolyase_N_sf"/>
</dbReference>
<dbReference type="Proteomes" id="UP000281128">
    <property type="component" value="Unassembled WGS sequence"/>
</dbReference>
<dbReference type="PANTHER" id="PTHR11455:SF9">
    <property type="entry name" value="CRYPTOCHROME CIRCADIAN CLOCK 5 ISOFORM X1"/>
    <property type="match status" value="1"/>
</dbReference>
<gene>
    <name evidence="8" type="ORF">D6850_03825</name>
</gene>
<feature type="site" description="Electron transfer via tryptophanyl radical" evidence="5">
    <location>
        <position position="383"/>
    </location>
</feature>
<dbReference type="GO" id="GO:0009416">
    <property type="term" value="P:response to light stimulus"/>
    <property type="evidence" value="ECO:0007669"/>
    <property type="project" value="TreeGrafter"/>
</dbReference>
<dbReference type="Pfam" id="PF00875">
    <property type="entry name" value="DNA_photolyase"/>
    <property type="match status" value="1"/>
</dbReference>
<dbReference type="PROSITE" id="PS51645">
    <property type="entry name" value="PHR_CRY_ALPHA_BETA"/>
    <property type="match status" value="1"/>
</dbReference>
<dbReference type="GO" id="GO:0071949">
    <property type="term" value="F:FAD binding"/>
    <property type="evidence" value="ECO:0007669"/>
    <property type="project" value="TreeGrafter"/>
</dbReference>
<dbReference type="RefSeq" id="WP_121163918.1">
    <property type="nucleotide sequence ID" value="NZ_RAPE01000001.1"/>
</dbReference>
<keyword evidence="2 4" id="KW-0285">Flavoprotein</keyword>
<feature type="site" description="Electron transfer via tryptophanyl radical" evidence="5">
    <location>
        <position position="360"/>
    </location>
</feature>
<dbReference type="Gene3D" id="3.40.50.620">
    <property type="entry name" value="HUPs"/>
    <property type="match status" value="1"/>
</dbReference>
<comment type="caution">
    <text evidence="8">The sequence shown here is derived from an EMBL/GenBank/DDBJ whole genome shotgun (WGS) entry which is preliminary data.</text>
</comment>
<dbReference type="OrthoDB" id="9772484at2"/>
<dbReference type="Pfam" id="PF03441">
    <property type="entry name" value="FAD_binding_7"/>
    <property type="match status" value="1"/>
</dbReference>
<dbReference type="GO" id="GO:0003904">
    <property type="term" value="F:deoxyribodipyrimidine photo-lyase activity"/>
    <property type="evidence" value="ECO:0007669"/>
    <property type="project" value="TreeGrafter"/>
</dbReference>
<feature type="site" description="Electron transfer via tryptophanyl radical" evidence="5">
    <location>
        <position position="305"/>
    </location>
</feature>
<comment type="cofactor">
    <cofactor evidence="1">
        <name>(6R)-5,10-methylene-5,6,7,8-tetrahydrofolate</name>
        <dbReference type="ChEBI" id="CHEBI:15636"/>
    </cofactor>
</comment>
<dbReference type="InterPro" id="IPR005101">
    <property type="entry name" value="Cryptochr/Photolyase_FAD-bd"/>
</dbReference>
<evidence type="ECO:0000256" key="2">
    <source>
        <dbReference type="ARBA" id="ARBA00022630"/>
    </source>
</evidence>
<keyword evidence="8" id="KW-0456">Lyase</keyword>
<dbReference type="InterPro" id="IPR036134">
    <property type="entry name" value="Crypto/Photolyase_FAD-like_sf"/>
</dbReference>
<dbReference type="EMBL" id="RAPE01000001">
    <property type="protein sequence ID" value="RKF16680.1"/>
    <property type="molecule type" value="Genomic_DNA"/>
</dbReference>
<feature type="binding site" evidence="4">
    <location>
        <begin position="236"/>
        <end position="240"/>
    </location>
    <ligand>
        <name>FAD</name>
        <dbReference type="ChEBI" id="CHEBI:57692"/>
    </ligand>
</feature>
<feature type="binding site" evidence="4">
    <location>
        <begin position="373"/>
        <end position="375"/>
    </location>
    <ligand>
        <name>FAD</name>
        <dbReference type="ChEBI" id="CHEBI:57692"/>
    </ligand>
</feature>
<feature type="binding site" evidence="4">
    <location>
        <position position="271"/>
    </location>
    <ligand>
        <name>FAD</name>
        <dbReference type="ChEBI" id="CHEBI:57692"/>
    </ligand>
</feature>
<feature type="domain" description="Photolyase/cryptochrome alpha/beta" evidence="7">
    <location>
        <begin position="5"/>
        <end position="131"/>
    </location>
</feature>
<evidence type="ECO:0000256" key="6">
    <source>
        <dbReference type="RuleBase" id="RU004182"/>
    </source>
</evidence>
<evidence type="ECO:0000256" key="1">
    <source>
        <dbReference type="ARBA" id="ARBA00001932"/>
    </source>
</evidence>
<dbReference type="InterPro" id="IPR002081">
    <property type="entry name" value="Cryptochrome/DNA_photolyase_1"/>
</dbReference>
<evidence type="ECO:0000256" key="4">
    <source>
        <dbReference type="PIRSR" id="PIRSR602081-1"/>
    </source>
</evidence>
<name>A0A3A8B000_9RHOB</name>
<protein>
    <submittedName>
        <fullName evidence="8">Deoxyribodipyrimidine photo-lyase</fullName>
    </submittedName>
</protein>
<dbReference type="PRINTS" id="PR00147">
    <property type="entry name" value="DNAPHOTLYASE"/>
</dbReference>
<comment type="similarity">
    <text evidence="6">Belongs to the DNA photolyase family.</text>
</comment>
<feature type="binding site" evidence="4">
    <location>
        <position position="224"/>
    </location>
    <ligand>
        <name>FAD</name>
        <dbReference type="ChEBI" id="CHEBI:57692"/>
    </ligand>
</feature>
<dbReference type="AlphaFoldDB" id="A0A3A8B000"/>
<reference evidence="8 9" key="1">
    <citation type="submission" date="2018-09" db="EMBL/GenBank/DDBJ databases">
        <title>Roseovarius spongiae sp. nov., isolated from a marine sponge.</title>
        <authorList>
            <person name="Zhuang L."/>
            <person name="Luo L."/>
        </authorList>
    </citation>
    <scope>NUCLEOTIDE SEQUENCE [LARGE SCALE GENOMIC DNA]</scope>
    <source>
        <strain evidence="8 9">HN-E21</strain>
    </source>
</reference>
<sequence length="473" mass="53454">MPDTTSTLLWLRRDLRLSNHPALCAALERGGPVIPVFIRDGAVDGLGAAAKWRLGLSLDHLAQRLGERGSRLILRHGDALDVLRALVRETGAGAVRWSRLYDSEAIERDKAVKAALSEDGIDAQSHAGHLLFEPWTVETQQGEHYKVFTPMWRAVKDCDVAAPLSAPSDLPRPADWPKSDALEDWRLGAAMERGAQVCLPHQRVGEDAAQERLEWFTTDAIDRYLTTRDKPPFDGTSGLSENLTLGEISPAQCWRAGMRALHEGAKGAEQWLKELVWREFAYHLLYHTPRIATRNWREKWDAFPWKDDERAAEIKAWKQGRTGVPFVDAAMREMYVTGKMHNRGRMIVASYLTKHLMTHWRVGQEWFAEHLTDWDPASNALGWQWAAGSGPDAAPFFRIFNPETQLGKFDPEGRYVRAWIAEGQDDPSETALAYFDAIPRRWNMAPTDVYPDPVVGLKEGRERALAAYEARAF</sequence>
<evidence type="ECO:0000256" key="3">
    <source>
        <dbReference type="ARBA" id="ARBA00022827"/>
    </source>
</evidence>
<keyword evidence="9" id="KW-1185">Reference proteome</keyword>
<accession>A0A3A8B000</accession>
<evidence type="ECO:0000313" key="9">
    <source>
        <dbReference type="Proteomes" id="UP000281128"/>
    </source>
</evidence>
<organism evidence="8 9">
    <name type="scientific">Roseovarius spongiae</name>
    <dbReference type="NCBI Taxonomy" id="2320272"/>
    <lineage>
        <taxon>Bacteria</taxon>
        <taxon>Pseudomonadati</taxon>
        <taxon>Pseudomonadota</taxon>
        <taxon>Alphaproteobacteria</taxon>
        <taxon>Rhodobacterales</taxon>
        <taxon>Roseobacteraceae</taxon>
        <taxon>Roseovarius</taxon>
    </lineage>
</organism>
<dbReference type="GO" id="GO:0003677">
    <property type="term" value="F:DNA binding"/>
    <property type="evidence" value="ECO:0007669"/>
    <property type="project" value="TreeGrafter"/>
</dbReference>
<evidence type="ECO:0000256" key="5">
    <source>
        <dbReference type="PIRSR" id="PIRSR602081-2"/>
    </source>
</evidence>
<dbReference type="Gene3D" id="1.10.579.10">
    <property type="entry name" value="DNA Cyclobutane Dipyrimidine Photolyase, subunit A, domain 3"/>
    <property type="match status" value="1"/>
</dbReference>
<dbReference type="InterPro" id="IPR014729">
    <property type="entry name" value="Rossmann-like_a/b/a_fold"/>
</dbReference>
<proteinExistence type="inferred from homology"/>